<dbReference type="GO" id="GO:0006412">
    <property type="term" value="P:translation"/>
    <property type="evidence" value="ECO:0007669"/>
    <property type="project" value="UniProtKB-UniRule"/>
</dbReference>
<dbReference type="Proteomes" id="UP000095209">
    <property type="component" value="Unassembled WGS sequence"/>
</dbReference>
<dbReference type="EMBL" id="MJEH01000019">
    <property type="protein sequence ID" value="OEH92995.1"/>
    <property type="molecule type" value="Genomic_DNA"/>
</dbReference>
<evidence type="ECO:0000313" key="9">
    <source>
        <dbReference type="Proteomes" id="UP000095209"/>
    </source>
</evidence>
<dbReference type="AlphaFoldDB" id="A0A1E5LFY6"/>
<evidence type="ECO:0000256" key="6">
    <source>
        <dbReference type="HAMAP-Rule" id="MF_00163"/>
    </source>
</evidence>
<organism evidence="8 9">
    <name type="scientific">Bacillus solimangrovi</name>
    <dbReference type="NCBI Taxonomy" id="1305675"/>
    <lineage>
        <taxon>Bacteria</taxon>
        <taxon>Bacillati</taxon>
        <taxon>Bacillota</taxon>
        <taxon>Bacilli</taxon>
        <taxon>Bacillales</taxon>
        <taxon>Bacillaceae</taxon>
        <taxon>Bacillus</taxon>
    </lineage>
</organism>
<reference evidence="8 9" key="1">
    <citation type="submission" date="2016-08" db="EMBL/GenBank/DDBJ databases">
        <title>Genome of Bacillus solimangrovi GH2-4.</title>
        <authorList>
            <person name="Lim S."/>
            <person name="Kim B.-C."/>
        </authorList>
    </citation>
    <scope>NUCLEOTIDE SEQUENCE [LARGE SCALE GENOMIC DNA]</scope>
    <source>
        <strain evidence="8 9">GH2-4</strain>
    </source>
</reference>
<dbReference type="Pfam" id="PF01327">
    <property type="entry name" value="Pep_deformylase"/>
    <property type="match status" value="1"/>
</dbReference>
<dbReference type="EC" id="3.5.1.88" evidence="6"/>
<comment type="cofactor">
    <cofactor evidence="6">
        <name>Fe(2+)</name>
        <dbReference type="ChEBI" id="CHEBI:29033"/>
    </cofactor>
    <text evidence="6">Binds 1 Fe(2+) ion.</text>
</comment>
<sequence>MLTMKDVVREGHPALREKAKDVQLPANAEDKKTLEKMVEFIINSQDDELAQKYNLRPGVGIAAPQLGIKKRMIVVHTTDEKEQLHSYALFNPKIASHSAQQIYLPNGEGCLSVDREVPGIVPRYAKVTVKAIDINGTPVQLRLRGFPAIVMQHEIDHLNGIMFYDHINSKDPFTPPEGASPIE</sequence>
<comment type="caution">
    <text evidence="8">The sequence shown here is derived from an EMBL/GenBank/DDBJ whole genome shotgun (WGS) entry which is preliminary data.</text>
</comment>
<dbReference type="SUPFAM" id="SSF56420">
    <property type="entry name" value="Peptide deformylase"/>
    <property type="match status" value="1"/>
</dbReference>
<dbReference type="STRING" id="1305675.BFG57_14120"/>
<dbReference type="InterPro" id="IPR036821">
    <property type="entry name" value="Peptide_deformylase_sf"/>
</dbReference>
<dbReference type="PIRSF" id="PIRSF004749">
    <property type="entry name" value="Pep_def"/>
    <property type="match status" value="1"/>
</dbReference>
<dbReference type="CDD" id="cd00487">
    <property type="entry name" value="Pep_deformylase"/>
    <property type="match status" value="1"/>
</dbReference>
<dbReference type="GO" id="GO:0042586">
    <property type="term" value="F:peptide deformylase activity"/>
    <property type="evidence" value="ECO:0007669"/>
    <property type="project" value="UniProtKB-UniRule"/>
</dbReference>
<dbReference type="PANTHER" id="PTHR10458">
    <property type="entry name" value="PEPTIDE DEFORMYLASE"/>
    <property type="match status" value="1"/>
</dbReference>
<keyword evidence="5 6" id="KW-0408">Iron</keyword>
<feature type="binding site" evidence="6">
    <location>
        <position position="157"/>
    </location>
    <ligand>
        <name>Fe cation</name>
        <dbReference type="ChEBI" id="CHEBI:24875"/>
    </ligand>
</feature>
<feature type="binding site" evidence="6">
    <location>
        <position position="153"/>
    </location>
    <ligand>
        <name>Fe cation</name>
        <dbReference type="ChEBI" id="CHEBI:24875"/>
    </ligand>
</feature>
<feature type="compositionally biased region" description="Basic and acidic residues" evidence="7">
    <location>
        <begin position="1"/>
        <end position="21"/>
    </location>
</feature>
<dbReference type="GO" id="GO:0046872">
    <property type="term" value="F:metal ion binding"/>
    <property type="evidence" value="ECO:0007669"/>
    <property type="project" value="UniProtKB-KW"/>
</dbReference>
<comment type="similarity">
    <text evidence="1 6">Belongs to the polypeptide deformylase family.</text>
</comment>
<keyword evidence="2 6" id="KW-0479">Metal-binding</keyword>
<protein>
    <recommendedName>
        <fullName evidence="6">Peptide deformylase</fullName>
        <shortName evidence="6">PDF</shortName>
        <ecNumber evidence="6">3.5.1.88</ecNumber>
    </recommendedName>
    <alternativeName>
        <fullName evidence="6">Polypeptide deformylase</fullName>
    </alternativeName>
</protein>
<proteinExistence type="inferred from homology"/>
<feature type="active site" evidence="6">
    <location>
        <position position="154"/>
    </location>
</feature>
<evidence type="ECO:0000256" key="5">
    <source>
        <dbReference type="ARBA" id="ARBA00023004"/>
    </source>
</evidence>
<dbReference type="FunFam" id="3.90.45.10:FF:000002">
    <property type="entry name" value="Peptide deformylase"/>
    <property type="match status" value="1"/>
</dbReference>
<evidence type="ECO:0000256" key="1">
    <source>
        <dbReference type="ARBA" id="ARBA00010759"/>
    </source>
</evidence>
<feature type="binding site" evidence="6">
    <location>
        <position position="110"/>
    </location>
    <ligand>
        <name>Fe cation</name>
        <dbReference type="ChEBI" id="CHEBI:24875"/>
    </ligand>
</feature>
<dbReference type="RefSeq" id="WP_069716986.1">
    <property type="nucleotide sequence ID" value="NZ_MJEH01000019.1"/>
</dbReference>
<evidence type="ECO:0000256" key="4">
    <source>
        <dbReference type="ARBA" id="ARBA00022917"/>
    </source>
</evidence>
<evidence type="ECO:0000256" key="7">
    <source>
        <dbReference type="SAM" id="MobiDB-lite"/>
    </source>
</evidence>
<evidence type="ECO:0000313" key="8">
    <source>
        <dbReference type="EMBL" id="OEH92995.1"/>
    </source>
</evidence>
<keyword evidence="3 6" id="KW-0378">Hydrolase</keyword>
<evidence type="ECO:0000256" key="3">
    <source>
        <dbReference type="ARBA" id="ARBA00022801"/>
    </source>
</evidence>
<name>A0A1E5LFY6_9BACI</name>
<dbReference type="PRINTS" id="PR01576">
    <property type="entry name" value="PDEFORMYLASE"/>
</dbReference>
<keyword evidence="4 6" id="KW-0648">Protein biosynthesis</keyword>
<dbReference type="OrthoDB" id="9784988at2"/>
<keyword evidence="9" id="KW-1185">Reference proteome</keyword>
<dbReference type="PANTHER" id="PTHR10458:SF8">
    <property type="entry name" value="PEPTIDE DEFORMYLASE 2"/>
    <property type="match status" value="1"/>
</dbReference>
<accession>A0A1E5LFY6</accession>
<evidence type="ECO:0000256" key="2">
    <source>
        <dbReference type="ARBA" id="ARBA00022723"/>
    </source>
</evidence>
<feature type="region of interest" description="Disordered" evidence="7">
    <location>
        <begin position="1"/>
        <end position="27"/>
    </location>
</feature>
<dbReference type="Gene3D" id="3.90.45.10">
    <property type="entry name" value="Peptide deformylase"/>
    <property type="match status" value="1"/>
</dbReference>
<comment type="function">
    <text evidence="6">Removes the formyl group from the N-terminal Met of newly synthesized proteins. Requires at least a dipeptide for an efficient rate of reaction. N-terminal L-methionine is a prerequisite for activity but the enzyme has broad specificity at other positions.</text>
</comment>
<dbReference type="NCBIfam" id="TIGR00079">
    <property type="entry name" value="pept_deformyl"/>
    <property type="match status" value="1"/>
</dbReference>
<comment type="catalytic activity">
    <reaction evidence="6">
        <text>N-terminal N-formyl-L-methionyl-[peptide] + H2O = N-terminal L-methionyl-[peptide] + formate</text>
        <dbReference type="Rhea" id="RHEA:24420"/>
        <dbReference type="Rhea" id="RHEA-COMP:10639"/>
        <dbReference type="Rhea" id="RHEA-COMP:10640"/>
        <dbReference type="ChEBI" id="CHEBI:15377"/>
        <dbReference type="ChEBI" id="CHEBI:15740"/>
        <dbReference type="ChEBI" id="CHEBI:49298"/>
        <dbReference type="ChEBI" id="CHEBI:64731"/>
        <dbReference type="EC" id="3.5.1.88"/>
    </reaction>
</comment>
<dbReference type="HAMAP" id="MF_00163">
    <property type="entry name" value="Pep_deformylase"/>
    <property type="match status" value="1"/>
</dbReference>
<dbReference type="InterPro" id="IPR023635">
    <property type="entry name" value="Peptide_deformylase"/>
</dbReference>
<gene>
    <name evidence="6" type="primary">def</name>
    <name evidence="8" type="ORF">BFG57_14120</name>
</gene>